<sequence>MQHSGLSFLIVLCLLVVPAYAAGPQDTKTEKPLIDMMKENPASIPLEPKRDDSLHAENLYRDCKDNPKRDPGPINIQKAEFGLSYQGIPTFFRAPVALCPEDLTVKVTKTVTNKDGEKVTMTEPTHVAIMGASLDMSVGQRGTAFAPQAIRTAEIVIPWGTKVGHPTVGYIDPIINLNIVDYGDAPIDILSQERSIISVHKMVKEIAETGTIPVIVGGDHSLMYPDVVAITDVYGKDKVGVIHFDAHFDGIPLLFGHYLSHGAPVRRLIDEGHVKGRNFVQIGLNSGKPGLDDLKWMRENQVRYHFMNEIDRDGWEQVLKRALAEATDGTEYIFVSIDTDVLDPAWAPGMGTPEPGGMTIRELFPMLRALGVAAEIVGVDLVEVNPIVDQTYRSKLVALRALREVLTGIAMRKQGITDPFYVDPLWADHGVPLKRPQ</sequence>
<comment type="similarity">
    <text evidence="3">Belongs to the arginase family.</text>
</comment>
<dbReference type="GO" id="GO:0008783">
    <property type="term" value="F:agmatinase activity"/>
    <property type="evidence" value="ECO:0007669"/>
    <property type="project" value="TreeGrafter"/>
</dbReference>
<dbReference type="Pfam" id="PF00491">
    <property type="entry name" value="Arginase"/>
    <property type="match status" value="1"/>
</dbReference>
<keyword evidence="6" id="KW-1185">Reference proteome</keyword>
<dbReference type="PANTHER" id="PTHR11358:SF26">
    <property type="entry name" value="GUANIDINO ACID HYDROLASE, MITOCHONDRIAL"/>
    <property type="match status" value="1"/>
</dbReference>
<dbReference type="Proteomes" id="UP000019140">
    <property type="component" value="Unassembled WGS sequence"/>
</dbReference>
<proteinExistence type="inferred from homology"/>
<organism evidence="5 6">
    <name type="scientific">Candidatus Entotheonella gemina</name>
    <dbReference type="NCBI Taxonomy" id="1429439"/>
    <lineage>
        <taxon>Bacteria</taxon>
        <taxon>Pseudomonadati</taxon>
        <taxon>Nitrospinota/Tectimicrobiota group</taxon>
        <taxon>Candidatus Tectimicrobiota</taxon>
        <taxon>Candidatus Entotheonellia</taxon>
        <taxon>Candidatus Entotheonellales</taxon>
        <taxon>Candidatus Entotheonellaceae</taxon>
        <taxon>Candidatus Entotheonella</taxon>
    </lineage>
</organism>
<keyword evidence="2" id="KW-0378">Hydrolase</keyword>
<reference evidence="5 6" key="1">
    <citation type="journal article" date="2014" name="Nature">
        <title>An environmental bacterial taxon with a large and distinct metabolic repertoire.</title>
        <authorList>
            <person name="Wilson M.C."/>
            <person name="Mori T."/>
            <person name="Ruckert C."/>
            <person name="Uria A.R."/>
            <person name="Helf M.J."/>
            <person name="Takada K."/>
            <person name="Gernert C."/>
            <person name="Steffens U.A."/>
            <person name="Heycke N."/>
            <person name="Schmitt S."/>
            <person name="Rinke C."/>
            <person name="Helfrich E.J."/>
            <person name="Brachmann A.O."/>
            <person name="Gurgui C."/>
            <person name="Wakimoto T."/>
            <person name="Kracht M."/>
            <person name="Crusemann M."/>
            <person name="Hentschel U."/>
            <person name="Abe I."/>
            <person name="Matsunaga S."/>
            <person name="Kalinowski J."/>
            <person name="Takeyama H."/>
            <person name="Piel J."/>
        </authorList>
    </citation>
    <scope>NUCLEOTIDE SEQUENCE [LARGE SCALE GENOMIC DNA]</scope>
    <source>
        <strain evidence="6">TSY2</strain>
    </source>
</reference>
<dbReference type="PRINTS" id="PR00116">
    <property type="entry name" value="ARGINASE"/>
</dbReference>
<dbReference type="InterPro" id="IPR006035">
    <property type="entry name" value="Ureohydrolase"/>
</dbReference>
<comment type="caution">
    <text evidence="5">The sequence shown here is derived from an EMBL/GenBank/DDBJ whole genome shotgun (WGS) entry which is preliminary data.</text>
</comment>
<evidence type="ECO:0000313" key="5">
    <source>
        <dbReference type="EMBL" id="ETX08248.1"/>
    </source>
</evidence>
<dbReference type="InterPro" id="IPR023696">
    <property type="entry name" value="Ureohydrolase_dom_sf"/>
</dbReference>
<gene>
    <name evidence="5" type="ORF">ETSY2_06510</name>
</gene>
<evidence type="ECO:0008006" key="7">
    <source>
        <dbReference type="Google" id="ProtNLM"/>
    </source>
</evidence>
<protein>
    <recommendedName>
        <fullName evidence="7">Arginase</fullName>
    </recommendedName>
</protein>
<dbReference type="PATRIC" id="fig|1429439.4.peg.1126"/>
<accession>W4MDH4</accession>
<dbReference type="Gene3D" id="3.40.800.10">
    <property type="entry name" value="Ureohydrolase domain"/>
    <property type="match status" value="1"/>
</dbReference>
<keyword evidence="1" id="KW-0479">Metal-binding</keyword>
<evidence type="ECO:0000256" key="1">
    <source>
        <dbReference type="ARBA" id="ARBA00022723"/>
    </source>
</evidence>
<dbReference type="SUPFAM" id="SSF52768">
    <property type="entry name" value="Arginase/deacetylase"/>
    <property type="match status" value="1"/>
</dbReference>
<keyword evidence="4" id="KW-0732">Signal</keyword>
<dbReference type="CDD" id="cd09990">
    <property type="entry name" value="Agmatinase-like"/>
    <property type="match status" value="1"/>
</dbReference>
<dbReference type="GO" id="GO:0033389">
    <property type="term" value="P:putrescine biosynthetic process from arginine, via agmatine"/>
    <property type="evidence" value="ECO:0007669"/>
    <property type="project" value="TreeGrafter"/>
</dbReference>
<evidence type="ECO:0000256" key="3">
    <source>
        <dbReference type="PROSITE-ProRule" id="PRU00742"/>
    </source>
</evidence>
<dbReference type="PROSITE" id="PS51409">
    <property type="entry name" value="ARGINASE_2"/>
    <property type="match status" value="1"/>
</dbReference>
<dbReference type="PANTHER" id="PTHR11358">
    <property type="entry name" value="ARGINASE/AGMATINASE"/>
    <property type="match status" value="1"/>
</dbReference>
<dbReference type="HOGENOM" id="CLU_039478_0_2_7"/>
<evidence type="ECO:0000256" key="4">
    <source>
        <dbReference type="SAM" id="SignalP"/>
    </source>
</evidence>
<name>W4MDH4_9BACT</name>
<feature type="chain" id="PRO_5004846423" description="Arginase" evidence="4">
    <location>
        <begin position="22"/>
        <end position="437"/>
    </location>
</feature>
<evidence type="ECO:0000313" key="6">
    <source>
        <dbReference type="Proteomes" id="UP000019140"/>
    </source>
</evidence>
<dbReference type="AlphaFoldDB" id="W4MDH4"/>
<dbReference type="GO" id="GO:0046872">
    <property type="term" value="F:metal ion binding"/>
    <property type="evidence" value="ECO:0007669"/>
    <property type="project" value="UniProtKB-KW"/>
</dbReference>
<evidence type="ECO:0000256" key="2">
    <source>
        <dbReference type="ARBA" id="ARBA00022801"/>
    </source>
</evidence>
<feature type="signal peptide" evidence="4">
    <location>
        <begin position="1"/>
        <end position="21"/>
    </location>
</feature>
<dbReference type="EMBL" id="AZHX01000264">
    <property type="protein sequence ID" value="ETX08248.1"/>
    <property type="molecule type" value="Genomic_DNA"/>
</dbReference>